<sequence>MPPSQLKRLKASLREQGITGPQKSKKQKKNNSKTSADQHAKKAAALASIRESFNPFEFKHLARPKKFEYVTNQPQDAKTKVLGRPGVTKSQGEETRRKTLLPEMSKKNKVGGILDRRIGEDDPTMSLEDKMMARFEREQQSKRGGKTFDLEEDDDEFELTHGGKALEFNENDLGEEDYDAASVSGSSDDGEEGESGFLTKKRRRDSDNESETGGDAEDQPERKKSKAEVMKEVIAKSKLHKYERQQQKEDDDDLRDALDKDLNDVLAALRGHMHKKNSAPEPPKEEVKSDFSINPDRAAMLEGRSREDADREYDTRVRQMLFDQRSKPTERTKTEEEKAQEDAEKLRSLEEKRMRRMRGEPTSDDEDEAPRKQQGEQDDEDMESIHDDAAEFGLGAPEPHSRPEGVEDEDDFLLEDDLIASDSEADLASDDESDDEAEVDDTMAADEDDDFLKSVMPESDKKPPKAVNGVLSLVPETSSSKLAFTYACPRSHEELLKVFKGVAIADLPTAVQRVRALYHAGLHAENKEKLSDFACALVDHISYLSNQDSAVPLTVLNSIIRHVHSLSRAYPAAIATRFRVHLKALQLSNSPTPGDLMLLTAIGSIYPTSDHFHQVVTPAITLMARWLGLTTPTSQKDIATGAYLGALCLSYQTLAKRYIPELIRYTTLSLRSPHTTPSLLTAHTTNILTAATLWHTTPSFPEIFTPLLPHLLATSSTQTHTHLTILLHSARLTRRPQRLHNHRALPIKSSVPKFEESFDPTKHYDPDKDRAEAAKLRKEYKREKKGAMRELRKDANFIAREKLRDKKERDRAYVEKERRLIAEIQGEGARDRNEWEREKRRAKSKK</sequence>
<dbReference type="EMBL" id="KZ805301">
    <property type="protein sequence ID" value="PVI08031.1"/>
    <property type="molecule type" value="Genomic_DNA"/>
</dbReference>
<dbReference type="AlphaFoldDB" id="A0A2V1EBX4"/>
<dbReference type="GO" id="GO:0030490">
    <property type="term" value="P:maturation of SSU-rRNA"/>
    <property type="evidence" value="ECO:0007669"/>
    <property type="project" value="TreeGrafter"/>
</dbReference>
<dbReference type="OrthoDB" id="441771at2759"/>
<feature type="region of interest" description="Disordered" evidence="7">
    <location>
        <begin position="70"/>
        <end position="256"/>
    </location>
</feature>
<feature type="compositionally biased region" description="Acidic residues" evidence="7">
    <location>
        <begin position="208"/>
        <end position="218"/>
    </location>
</feature>
<feature type="region of interest" description="Disordered" evidence="7">
    <location>
        <begin position="423"/>
        <end position="446"/>
    </location>
</feature>
<feature type="region of interest" description="Disordered" evidence="7">
    <location>
        <begin position="825"/>
        <end position="846"/>
    </location>
</feature>
<dbReference type="Proteomes" id="UP000244855">
    <property type="component" value="Unassembled WGS sequence"/>
</dbReference>
<feature type="compositionally biased region" description="Basic and acidic residues" evidence="7">
    <location>
        <begin position="828"/>
        <end position="839"/>
    </location>
</feature>
<feature type="compositionally biased region" description="Basic and acidic residues" evidence="7">
    <location>
        <begin position="127"/>
        <end position="149"/>
    </location>
</feature>
<name>A0A2V1EBX4_9PLEO</name>
<feature type="compositionally biased region" description="Basic and acidic residues" evidence="7">
    <location>
        <begin position="219"/>
        <end position="248"/>
    </location>
</feature>
<comment type="function">
    <text evidence="6">Involved in nucleolar processing of pre-18S ribosomal RNA. Has a role in the nuclear export of 40S pre-ribosomal subunit to the cytoplasm.</text>
</comment>
<evidence type="ECO:0000256" key="3">
    <source>
        <dbReference type="ARBA" id="ARBA00022517"/>
    </source>
</evidence>
<evidence type="ECO:0000256" key="2">
    <source>
        <dbReference type="ARBA" id="ARBA00007466"/>
    </source>
</evidence>
<protein>
    <submittedName>
        <fullName evidence="8">Nop14-like protein</fullName>
    </submittedName>
</protein>
<dbReference type="GO" id="GO:0032040">
    <property type="term" value="C:small-subunit processome"/>
    <property type="evidence" value="ECO:0007669"/>
    <property type="project" value="InterPro"/>
</dbReference>
<evidence type="ECO:0000313" key="9">
    <source>
        <dbReference type="Proteomes" id="UP000244855"/>
    </source>
</evidence>
<feature type="region of interest" description="Disordered" evidence="7">
    <location>
        <begin position="1"/>
        <end position="43"/>
    </location>
</feature>
<feature type="region of interest" description="Disordered" evidence="7">
    <location>
        <begin position="269"/>
        <end position="410"/>
    </location>
</feature>
<evidence type="ECO:0000256" key="7">
    <source>
        <dbReference type="SAM" id="MobiDB-lite"/>
    </source>
</evidence>
<dbReference type="PANTHER" id="PTHR23183">
    <property type="entry name" value="NOP14"/>
    <property type="match status" value="1"/>
</dbReference>
<feature type="compositionally biased region" description="Acidic residues" evidence="7">
    <location>
        <begin position="169"/>
        <end position="179"/>
    </location>
</feature>
<gene>
    <name evidence="8" type="ORF">DM02DRAFT_608131</name>
</gene>
<keyword evidence="9" id="KW-1185">Reference proteome</keyword>
<reference evidence="8 9" key="1">
    <citation type="journal article" date="2018" name="Sci. Rep.">
        <title>Comparative genomics provides insights into the lifestyle and reveals functional heterogeneity of dark septate endophytic fungi.</title>
        <authorList>
            <person name="Knapp D.G."/>
            <person name="Nemeth J.B."/>
            <person name="Barry K."/>
            <person name="Hainaut M."/>
            <person name="Henrissat B."/>
            <person name="Johnson J."/>
            <person name="Kuo A."/>
            <person name="Lim J.H.P."/>
            <person name="Lipzen A."/>
            <person name="Nolan M."/>
            <person name="Ohm R.A."/>
            <person name="Tamas L."/>
            <person name="Grigoriev I.V."/>
            <person name="Spatafora J.W."/>
            <person name="Nagy L.G."/>
            <person name="Kovacs G.M."/>
        </authorList>
    </citation>
    <scope>NUCLEOTIDE SEQUENCE [LARGE SCALE GENOMIC DNA]</scope>
    <source>
        <strain evidence="8 9">DSE2036</strain>
    </source>
</reference>
<keyword evidence="5" id="KW-0539">Nucleus</keyword>
<keyword evidence="4" id="KW-0698">rRNA processing</keyword>
<accession>A0A2V1EBX4</accession>
<keyword evidence="3" id="KW-0690">Ribosome biogenesis</keyword>
<comment type="similarity">
    <text evidence="2">Belongs to the NOP14 family.</text>
</comment>
<dbReference type="PANTHER" id="PTHR23183:SF0">
    <property type="entry name" value="NUCLEOLAR PROTEIN 14"/>
    <property type="match status" value="1"/>
</dbReference>
<evidence type="ECO:0000256" key="4">
    <source>
        <dbReference type="ARBA" id="ARBA00022552"/>
    </source>
</evidence>
<dbReference type="Pfam" id="PF04147">
    <property type="entry name" value="Nop14"/>
    <property type="match status" value="2"/>
</dbReference>
<evidence type="ECO:0000256" key="6">
    <source>
        <dbReference type="ARBA" id="ARBA00024695"/>
    </source>
</evidence>
<evidence type="ECO:0000313" key="8">
    <source>
        <dbReference type="EMBL" id="PVI08031.1"/>
    </source>
</evidence>
<evidence type="ECO:0000256" key="5">
    <source>
        <dbReference type="ARBA" id="ARBA00023242"/>
    </source>
</evidence>
<dbReference type="STRING" id="97972.A0A2V1EBX4"/>
<dbReference type="InterPro" id="IPR007276">
    <property type="entry name" value="Nop14"/>
</dbReference>
<organism evidence="8 9">
    <name type="scientific">Periconia macrospinosa</name>
    <dbReference type="NCBI Taxonomy" id="97972"/>
    <lineage>
        <taxon>Eukaryota</taxon>
        <taxon>Fungi</taxon>
        <taxon>Dikarya</taxon>
        <taxon>Ascomycota</taxon>
        <taxon>Pezizomycotina</taxon>
        <taxon>Dothideomycetes</taxon>
        <taxon>Pleosporomycetidae</taxon>
        <taxon>Pleosporales</taxon>
        <taxon>Massarineae</taxon>
        <taxon>Periconiaceae</taxon>
        <taxon>Periconia</taxon>
    </lineage>
</organism>
<evidence type="ECO:0000256" key="1">
    <source>
        <dbReference type="ARBA" id="ARBA00004604"/>
    </source>
</evidence>
<comment type="subcellular location">
    <subcellularLocation>
        <location evidence="1">Nucleus</location>
        <location evidence="1">Nucleolus</location>
    </subcellularLocation>
</comment>
<feature type="compositionally biased region" description="Basic and acidic residues" evidence="7">
    <location>
        <begin position="324"/>
        <end position="361"/>
    </location>
</feature>
<dbReference type="GO" id="GO:0030692">
    <property type="term" value="C:Noc4p-Nop14p complex"/>
    <property type="evidence" value="ECO:0007669"/>
    <property type="project" value="TreeGrafter"/>
</dbReference>
<proteinExistence type="inferred from homology"/>
<feature type="compositionally biased region" description="Basic and acidic residues" evidence="7">
    <location>
        <begin position="303"/>
        <end position="317"/>
    </location>
</feature>